<keyword evidence="1" id="KW-0175">Coiled coil</keyword>
<dbReference type="OrthoDB" id="1715639at2"/>
<reference evidence="5" key="1">
    <citation type="submission" date="2019-01" db="EMBL/GenBank/DDBJ databases">
        <title>Draft genomes of a novel of Sporanaerobacter strains.</title>
        <authorList>
            <person name="Ma S."/>
        </authorList>
    </citation>
    <scope>NUCLEOTIDE SEQUENCE [LARGE SCALE GENOMIC DNA]</scope>
    <source>
        <strain evidence="5">NJN-17</strain>
    </source>
</reference>
<sequence>MKKNNAFTVLKKLRKKIWLNRLLNTTVYFGLGISGTVFLMAVLSHVFPIVYVGKKIFYIVEGGLLLGVLYSLFKIPSIEETAEIGDDTGFKERFSTYLEYRNCHGEIYDAFFDEMREALSEEDIGKKYHIKIDKKMILISLIIFFISLGIFFIPSNKRDIAQSGEEINKDLKEEGKKVENIVEDLKKEEKNGNITSEEEKEMKKTLKKLIDKLSDTYDYEEGAYHILDAQRDLDNINKKYDQDNSIIASIFNGTGIQSSLNKEVSNISGDLSEEYRQKALKNIQDMKSDGEEKMSQKDLNVINQMERELKSDDWKENVRNIADGKSLSNSVETAQVDLNDMKERFLDKDGNGFESIGGKDKTESFTSGERDNYEEGERNKGDYKESIAGKGLGDYDDSGGIGGDGKGENDVSLQEGNVKKSTKSTRIDNEKSNLLNIQGVQGEKGDIITNSNENGIGTSGIDNLLTGSYREFEKDKLKYINKYKIPEKNKELVNRYFEILTEEK</sequence>
<evidence type="ECO:0000313" key="5">
    <source>
        <dbReference type="Proteomes" id="UP000287969"/>
    </source>
</evidence>
<proteinExistence type="predicted"/>
<feature type="coiled-coil region" evidence="1">
    <location>
        <begin position="168"/>
        <end position="216"/>
    </location>
</feature>
<feature type="compositionally biased region" description="Basic and acidic residues" evidence="2">
    <location>
        <begin position="349"/>
        <end position="387"/>
    </location>
</feature>
<feature type="transmembrane region" description="Helical" evidence="3">
    <location>
        <begin position="136"/>
        <end position="153"/>
    </location>
</feature>
<dbReference type="Proteomes" id="UP000287969">
    <property type="component" value="Chromosome"/>
</dbReference>
<dbReference type="RefSeq" id="WP_128753298.1">
    <property type="nucleotide sequence ID" value="NZ_CP035282.1"/>
</dbReference>
<dbReference type="AlphaFoldDB" id="A0A410QGN4"/>
<dbReference type="KEGG" id="spoa:EQM13_16700"/>
<evidence type="ECO:0000313" key="4">
    <source>
        <dbReference type="EMBL" id="QAT63089.1"/>
    </source>
</evidence>
<evidence type="ECO:0000256" key="2">
    <source>
        <dbReference type="SAM" id="MobiDB-lite"/>
    </source>
</evidence>
<evidence type="ECO:0000256" key="1">
    <source>
        <dbReference type="SAM" id="Coils"/>
    </source>
</evidence>
<organism evidence="4 5">
    <name type="scientific">Acidilutibacter cellobiosedens</name>
    <dbReference type="NCBI Taxonomy" id="2507161"/>
    <lineage>
        <taxon>Bacteria</taxon>
        <taxon>Bacillati</taxon>
        <taxon>Bacillota</taxon>
        <taxon>Tissierellia</taxon>
        <taxon>Tissierellales</taxon>
        <taxon>Acidilutibacteraceae</taxon>
        <taxon>Acidilutibacter</taxon>
    </lineage>
</organism>
<feature type="region of interest" description="Disordered" evidence="2">
    <location>
        <begin position="349"/>
        <end position="426"/>
    </location>
</feature>
<accession>A0A410QGN4</accession>
<keyword evidence="3" id="KW-1133">Transmembrane helix</keyword>
<protein>
    <submittedName>
        <fullName evidence="4">Uncharacterized protein</fullName>
    </submittedName>
</protein>
<dbReference type="EMBL" id="CP035282">
    <property type="protein sequence ID" value="QAT63089.1"/>
    <property type="molecule type" value="Genomic_DNA"/>
</dbReference>
<keyword evidence="3" id="KW-0812">Transmembrane</keyword>
<keyword evidence="3" id="KW-0472">Membrane</keyword>
<evidence type="ECO:0000256" key="3">
    <source>
        <dbReference type="SAM" id="Phobius"/>
    </source>
</evidence>
<keyword evidence="5" id="KW-1185">Reference proteome</keyword>
<gene>
    <name evidence="4" type="ORF">EQM13_16700</name>
</gene>
<feature type="transmembrane region" description="Helical" evidence="3">
    <location>
        <begin position="56"/>
        <end position="73"/>
    </location>
</feature>
<feature type="transmembrane region" description="Helical" evidence="3">
    <location>
        <begin position="21"/>
        <end position="44"/>
    </location>
</feature>
<name>A0A410QGN4_9FIRM</name>